<keyword evidence="2" id="KW-1185">Reference proteome</keyword>
<proteinExistence type="predicted"/>
<dbReference type="EMBL" id="BQXS01000593">
    <property type="protein sequence ID" value="GKT28993.1"/>
    <property type="molecule type" value="Genomic_DNA"/>
</dbReference>
<accession>A0ABQ5K8W2</accession>
<name>A0ABQ5K8W2_9EUKA</name>
<dbReference type="Proteomes" id="UP001057375">
    <property type="component" value="Unassembled WGS sequence"/>
</dbReference>
<protein>
    <submittedName>
        <fullName evidence="1">Uncharacterized protein</fullName>
    </submittedName>
</protein>
<feature type="non-terminal residue" evidence="1">
    <location>
        <position position="1"/>
    </location>
</feature>
<gene>
    <name evidence="1" type="ORF">ADUPG1_000982</name>
</gene>
<reference evidence="1" key="1">
    <citation type="submission" date="2022-03" db="EMBL/GenBank/DDBJ databases">
        <title>Draft genome sequence of Aduncisulcus paluster, a free-living microaerophilic Fornicata.</title>
        <authorList>
            <person name="Yuyama I."/>
            <person name="Kume K."/>
            <person name="Tamura T."/>
            <person name="Inagaki Y."/>
            <person name="Hashimoto T."/>
        </authorList>
    </citation>
    <scope>NUCLEOTIDE SEQUENCE</scope>
    <source>
        <strain evidence="1">NY0171</strain>
    </source>
</reference>
<organism evidence="1 2">
    <name type="scientific">Aduncisulcus paluster</name>
    <dbReference type="NCBI Taxonomy" id="2918883"/>
    <lineage>
        <taxon>Eukaryota</taxon>
        <taxon>Metamonada</taxon>
        <taxon>Carpediemonas-like organisms</taxon>
        <taxon>Aduncisulcus</taxon>
    </lineage>
</organism>
<feature type="non-terminal residue" evidence="1">
    <location>
        <position position="429"/>
    </location>
</feature>
<evidence type="ECO:0000313" key="2">
    <source>
        <dbReference type="Proteomes" id="UP001057375"/>
    </source>
</evidence>
<evidence type="ECO:0000313" key="1">
    <source>
        <dbReference type="EMBL" id="GKT28993.1"/>
    </source>
</evidence>
<sequence>SFVDDSDSWASYDSRLTMSYNSISTKGFRRGIVIFIDTFADSALAEVIEDTDDGAYVLQLMGRLVDRLVSTFGDNDYVSIVSSDGVYDGHPLIVDDSMSDYKGLGNTHKETLNAIRDNLDSYFSDTVSVEVVPNNLINDKREEKLLLSMLLLNNSVDTSVSLETILEERLANNFGFSATQAALSDSTHPLPNGSPLYLFHVSLGAFTASHTTLLNNLLYGKSEYDGKKFQGIGIGITPFLFRLNTETLLSSSSTTRVHSMSEENARESLCVNEGFYTSIDVLYYIDNIAMDASTLPSESISSLFISNDAVEQVHEAVFEAQGFCINHAHSMMRYYVSRFMDVPESDLTAESIVDSTPVTMRMHWDPILEEQVFEFGIAAFSSFAGIESVVSVYVSGNWVNDQIFDWDSSNFNTDMSYSFLLSKDGSILF</sequence>
<comment type="caution">
    <text evidence="1">The sequence shown here is derived from an EMBL/GenBank/DDBJ whole genome shotgun (WGS) entry which is preliminary data.</text>
</comment>